<comment type="caution">
    <text evidence="1">The sequence shown here is derived from an EMBL/GenBank/DDBJ whole genome shotgun (WGS) entry which is preliminary data.</text>
</comment>
<dbReference type="Proteomes" id="UP000524246">
    <property type="component" value="Unassembled WGS sequence"/>
</dbReference>
<sequence length="80" mass="8802">MSLMLNEFKDVDTNPDPESTVNALGAMSQLASVKRIRRFGLELLNLKQGQMLFEAGCGACLDLNEVIELLKPGGRVLCYD</sequence>
<gene>
    <name evidence="1" type="ORF">GYA55_03950</name>
</gene>
<name>A0A7X9FQ86_9DELT</name>
<evidence type="ECO:0008006" key="3">
    <source>
        <dbReference type="Google" id="ProtNLM"/>
    </source>
</evidence>
<protein>
    <recommendedName>
        <fullName evidence="3">Methyltransferase type 11</fullName>
    </recommendedName>
</protein>
<reference evidence="1 2" key="1">
    <citation type="journal article" date="2020" name="Biotechnol. Biofuels">
        <title>New insights from the biogas microbiome by comprehensive genome-resolved metagenomics of nearly 1600 species originating from multiple anaerobic digesters.</title>
        <authorList>
            <person name="Campanaro S."/>
            <person name="Treu L."/>
            <person name="Rodriguez-R L.M."/>
            <person name="Kovalovszki A."/>
            <person name="Ziels R.M."/>
            <person name="Maus I."/>
            <person name="Zhu X."/>
            <person name="Kougias P.G."/>
            <person name="Basile A."/>
            <person name="Luo G."/>
            <person name="Schluter A."/>
            <person name="Konstantinidis K.T."/>
            <person name="Angelidaki I."/>
        </authorList>
    </citation>
    <scope>NUCLEOTIDE SEQUENCE [LARGE SCALE GENOMIC DNA]</scope>
    <source>
        <strain evidence="1">AS27yjCOA_65</strain>
    </source>
</reference>
<organism evidence="1 2">
    <name type="scientific">SAR324 cluster bacterium</name>
    <dbReference type="NCBI Taxonomy" id="2024889"/>
    <lineage>
        <taxon>Bacteria</taxon>
        <taxon>Deltaproteobacteria</taxon>
        <taxon>SAR324 cluster</taxon>
    </lineage>
</organism>
<dbReference type="SUPFAM" id="SSF53335">
    <property type="entry name" value="S-adenosyl-L-methionine-dependent methyltransferases"/>
    <property type="match status" value="1"/>
</dbReference>
<dbReference type="InterPro" id="IPR029063">
    <property type="entry name" value="SAM-dependent_MTases_sf"/>
</dbReference>
<evidence type="ECO:0000313" key="1">
    <source>
        <dbReference type="EMBL" id="NMC62300.1"/>
    </source>
</evidence>
<dbReference type="AlphaFoldDB" id="A0A7X9FQ86"/>
<proteinExistence type="predicted"/>
<evidence type="ECO:0000313" key="2">
    <source>
        <dbReference type="Proteomes" id="UP000524246"/>
    </source>
</evidence>
<dbReference type="EMBL" id="JAAZON010000157">
    <property type="protein sequence ID" value="NMC62300.1"/>
    <property type="molecule type" value="Genomic_DNA"/>
</dbReference>
<accession>A0A7X9FQ86</accession>